<proteinExistence type="predicted"/>
<protein>
    <submittedName>
        <fullName evidence="3">Peptidoglycan-binding protein</fullName>
    </submittedName>
</protein>
<gene>
    <name evidence="3" type="ORF">NAF29_03620</name>
</gene>
<name>A0AA41W4H5_9GAMM</name>
<dbReference type="AlphaFoldDB" id="A0AA41W4H5"/>
<reference evidence="3 4" key="1">
    <citation type="journal article" date="2013" name="Antonie Van Leeuwenhoek">
        <title>Echinimonas agarilytica gen. nov., sp. nov., a new gammaproteobacterium isolated from the sea urchin Strongylocentrotus intermedius.</title>
        <authorList>
            <person name="Nedashkovskaya O.I."/>
            <person name="Stenkova A.M."/>
            <person name="Zhukova N.V."/>
            <person name="Van Trappen S."/>
            <person name="Lee J.S."/>
            <person name="Kim S.B."/>
        </authorList>
    </citation>
    <scope>NUCLEOTIDE SEQUENCE [LARGE SCALE GENOMIC DNA]</scope>
    <source>
        <strain evidence="3 4">KMM 6351</strain>
    </source>
</reference>
<dbReference type="EMBL" id="JAMQGP010000001">
    <property type="protein sequence ID" value="MCM2678762.1"/>
    <property type="molecule type" value="Genomic_DNA"/>
</dbReference>
<accession>A0AA41W4H5</accession>
<dbReference type="Pfam" id="PF01471">
    <property type="entry name" value="PG_binding_1"/>
    <property type="match status" value="1"/>
</dbReference>
<keyword evidence="4" id="KW-1185">Reference proteome</keyword>
<organism evidence="3 4">
    <name type="scientific">Echinimonas agarilytica</name>
    <dbReference type="NCBI Taxonomy" id="1215918"/>
    <lineage>
        <taxon>Bacteria</taxon>
        <taxon>Pseudomonadati</taxon>
        <taxon>Pseudomonadota</taxon>
        <taxon>Gammaproteobacteria</taxon>
        <taxon>Alteromonadales</taxon>
        <taxon>Echinimonadaceae</taxon>
        <taxon>Echinimonas</taxon>
    </lineage>
</organism>
<keyword evidence="1" id="KW-0732">Signal</keyword>
<feature type="chain" id="PRO_5041268586" evidence="1">
    <location>
        <begin position="24"/>
        <end position="200"/>
    </location>
</feature>
<dbReference type="SUPFAM" id="SSF47090">
    <property type="entry name" value="PGBD-like"/>
    <property type="match status" value="1"/>
</dbReference>
<dbReference type="Gene3D" id="1.10.101.10">
    <property type="entry name" value="PGBD-like superfamily/PGBD"/>
    <property type="match status" value="1"/>
</dbReference>
<dbReference type="InterPro" id="IPR036365">
    <property type="entry name" value="PGBD-like_sf"/>
</dbReference>
<dbReference type="InterPro" id="IPR036366">
    <property type="entry name" value="PGBDSf"/>
</dbReference>
<evidence type="ECO:0000256" key="1">
    <source>
        <dbReference type="SAM" id="SignalP"/>
    </source>
</evidence>
<feature type="signal peptide" evidence="1">
    <location>
        <begin position="1"/>
        <end position="23"/>
    </location>
</feature>
<dbReference type="InterPro" id="IPR002477">
    <property type="entry name" value="Peptidoglycan-bd-like"/>
</dbReference>
<evidence type="ECO:0000313" key="4">
    <source>
        <dbReference type="Proteomes" id="UP001165393"/>
    </source>
</evidence>
<evidence type="ECO:0000259" key="2">
    <source>
        <dbReference type="Pfam" id="PF01471"/>
    </source>
</evidence>
<evidence type="ECO:0000313" key="3">
    <source>
        <dbReference type="EMBL" id="MCM2678762.1"/>
    </source>
</evidence>
<comment type="caution">
    <text evidence="3">The sequence shown here is derived from an EMBL/GenBank/DDBJ whole genome shotgun (WGS) entry which is preliminary data.</text>
</comment>
<dbReference type="RefSeq" id="WP_251260118.1">
    <property type="nucleotide sequence ID" value="NZ_JAMQGP010000001.1"/>
</dbReference>
<feature type="domain" description="Peptidoglycan binding-like" evidence="2">
    <location>
        <begin position="142"/>
        <end position="193"/>
    </location>
</feature>
<sequence length="200" mass="22410">MKWSKLRLLSMLSAMVVSTNVQAVDSEGSFSVDGAGFQPCSQFVKAVEGQKNDLYVYIGWVDGYLSHYNRVTPNTFDITPWQTQYMTVKTLHLLCGKQPQAPFATAVESLVVQLEPHKLTEQSERVVISDGDAQIQIYVAVIEQIQAKLQHKSLVDTYKKGEFDDATRAGLKRFQQQSGLKVTGMPDQDTLLRLLLVPSR</sequence>
<dbReference type="Proteomes" id="UP001165393">
    <property type="component" value="Unassembled WGS sequence"/>
</dbReference>